<dbReference type="Proteomes" id="UP000182894">
    <property type="component" value="Unassembled WGS sequence"/>
</dbReference>
<dbReference type="EMBL" id="FNCO01000009">
    <property type="protein sequence ID" value="SDH90048.1"/>
    <property type="molecule type" value="Genomic_DNA"/>
</dbReference>
<evidence type="ECO:0000259" key="2">
    <source>
        <dbReference type="Pfam" id="PF03807"/>
    </source>
</evidence>
<gene>
    <name evidence="3" type="ORF">SAMN05216605_10930</name>
</gene>
<protein>
    <recommendedName>
        <fullName evidence="2">Pyrroline-5-carboxylate reductase catalytic N-terminal domain-containing protein</fullName>
    </recommendedName>
</protein>
<dbReference type="AlphaFoldDB" id="A0A1G8G6K5"/>
<dbReference type="STRING" id="89065.SAMN05216605_10930"/>
<organism evidence="3 4">
    <name type="scientific">Pseudomonas abietaniphila</name>
    <dbReference type="NCBI Taxonomy" id="89065"/>
    <lineage>
        <taxon>Bacteria</taxon>
        <taxon>Pseudomonadati</taxon>
        <taxon>Pseudomonadota</taxon>
        <taxon>Gammaproteobacteria</taxon>
        <taxon>Pseudomonadales</taxon>
        <taxon>Pseudomonadaceae</taxon>
        <taxon>Pseudomonas</taxon>
    </lineage>
</organism>
<dbReference type="InterPro" id="IPR028939">
    <property type="entry name" value="P5C_Rdtase_cat_N"/>
</dbReference>
<keyword evidence="4" id="KW-1185">Reference proteome</keyword>
<dbReference type="Gene3D" id="3.40.50.720">
    <property type="entry name" value="NAD(P)-binding Rossmann-like Domain"/>
    <property type="match status" value="1"/>
</dbReference>
<dbReference type="RefSeq" id="WP_074754018.1">
    <property type="nucleotide sequence ID" value="NZ_FNCO01000009.1"/>
</dbReference>
<keyword evidence="1" id="KW-0560">Oxidoreductase</keyword>
<evidence type="ECO:0000256" key="1">
    <source>
        <dbReference type="ARBA" id="ARBA00023002"/>
    </source>
</evidence>
<dbReference type="Pfam" id="PF03807">
    <property type="entry name" value="F420_oxidored"/>
    <property type="match status" value="1"/>
</dbReference>
<dbReference type="InterPro" id="IPR036291">
    <property type="entry name" value="NAD(P)-bd_dom_sf"/>
</dbReference>
<evidence type="ECO:0000313" key="4">
    <source>
        <dbReference type="Proteomes" id="UP000182894"/>
    </source>
</evidence>
<sequence length="197" mass="20571">MKYAIIGSGNVGTAIARQFARVAIPVSIANSRGPETILPLAAELGEMVTAASLEEALSAEVLFLAIPFNAVEALARSRSDWAGKIIIDQTNAFGVSPQTLAGRLSSDMVAQALSGALIVKAFNQIPAAVLARDPSQDGGRRVVFVSSNDENAASTVKAIAEQLGFSPIVVGRIDEGGRLLNLPGPLLFHNLTEHPSE</sequence>
<feature type="domain" description="Pyrroline-5-carboxylate reductase catalytic N-terminal" evidence="2">
    <location>
        <begin position="2"/>
        <end position="91"/>
    </location>
</feature>
<accession>A0A1G8G6K5</accession>
<reference evidence="4" key="1">
    <citation type="submission" date="2016-10" db="EMBL/GenBank/DDBJ databases">
        <authorList>
            <person name="Varghese N."/>
            <person name="Submissions S."/>
        </authorList>
    </citation>
    <scope>NUCLEOTIDE SEQUENCE [LARGE SCALE GENOMIC DNA]</scope>
    <source>
        <strain evidence="4">ATCC 700689</strain>
    </source>
</reference>
<dbReference type="GO" id="GO:0016491">
    <property type="term" value="F:oxidoreductase activity"/>
    <property type="evidence" value="ECO:0007669"/>
    <property type="project" value="UniProtKB-KW"/>
</dbReference>
<dbReference type="InterPro" id="IPR051267">
    <property type="entry name" value="STEAP_metalloreductase"/>
</dbReference>
<evidence type="ECO:0000313" key="3">
    <source>
        <dbReference type="EMBL" id="SDH90048.1"/>
    </source>
</evidence>
<proteinExistence type="predicted"/>
<dbReference type="SUPFAM" id="SSF51735">
    <property type="entry name" value="NAD(P)-binding Rossmann-fold domains"/>
    <property type="match status" value="1"/>
</dbReference>
<name>A0A1G8G6K5_9PSED</name>
<dbReference type="OrthoDB" id="1523398at2"/>
<dbReference type="PANTHER" id="PTHR14239">
    <property type="entry name" value="DUDULIN-RELATED"/>
    <property type="match status" value="1"/>
</dbReference>